<dbReference type="InterPro" id="IPR038883">
    <property type="entry name" value="AN11006-like"/>
</dbReference>
<protein>
    <submittedName>
        <fullName evidence="1">Uncharacterized protein</fullName>
    </submittedName>
</protein>
<dbReference type="OrthoDB" id="62952at2759"/>
<evidence type="ECO:0000313" key="1">
    <source>
        <dbReference type="EMBL" id="KKY26911.1"/>
    </source>
</evidence>
<gene>
    <name evidence="1" type="ORF">UCRPC4_g01377</name>
</gene>
<name>A0A0G2EXX4_PHACM</name>
<dbReference type="EMBL" id="LCWF01000033">
    <property type="protein sequence ID" value="KKY26911.1"/>
    <property type="molecule type" value="Genomic_DNA"/>
</dbReference>
<organism evidence="1 2">
    <name type="scientific">Phaeomoniella chlamydospora</name>
    <name type="common">Phaeoacremonium chlamydosporum</name>
    <dbReference type="NCBI Taxonomy" id="158046"/>
    <lineage>
        <taxon>Eukaryota</taxon>
        <taxon>Fungi</taxon>
        <taxon>Dikarya</taxon>
        <taxon>Ascomycota</taxon>
        <taxon>Pezizomycotina</taxon>
        <taxon>Eurotiomycetes</taxon>
        <taxon>Chaetothyriomycetidae</taxon>
        <taxon>Phaeomoniellales</taxon>
        <taxon>Phaeomoniellaceae</taxon>
        <taxon>Phaeomoniella</taxon>
    </lineage>
</organism>
<dbReference type="PANTHER" id="PTHR42085:SF2">
    <property type="entry name" value="F-BOX DOMAIN-CONTAINING PROTEIN"/>
    <property type="match status" value="1"/>
</dbReference>
<dbReference type="PANTHER" id="PTHR42085">
    <property type="entry name" value="F-BOX DOMAIN-CONTAINING PROTEIN"/>
    <property type="match status" value="1"/>
</dbReference>
<dbReference type="Proteomes" id="UP000053317">
    <property type="component" value="Unassembled WGS sequence"/>
</dbReference>
<dbReference type="AlphaFoldDB" id="A0A0G2EXX4"/>
<reference evidence="1 2" key="1">
    <citation type="submission" date="2015-05" db="EMBL/GenBank/DDBJ databases">
        <title>Distinctive expansion of gene families associated with plant cell wall degradation and secondary metabolism in the genomes of grapevine trunk pathogens.</title>
        <authorList>
            <person name="Lawrence D.P."/>
            <person name="Travadon R."/>
            <person name="Rolshausen P.E."/>
            <person name="Baumgartner K."/>
        </authorList>
    </citation>
    <scope>NUCLEOTIDE SEQUENCE [LARGE SCALE GENOMIC DNA]</scope>
    <source>
        <strain evidence="1">UCRPC4</strain>
    </source>
</reference>
<comment type="caution">
    <text evidence="1">The sequence shown here is derived from an EMBL/GenBank/DDBJ whole genome shotgun (WGS) entry which is preliminary data.</text>
</comment>
<proteinExistence type="predicted"/>
<keyword evidence="2" id="KW-1185">Reference proteome</keyword>
<accession>A0A0G2EXX4</accession>
<reference evidence="1 2" key="2">
    <citation type="submission" date="2015-05" db="EMBL/GenBank/DDBJ databases">
        <authorList>
            <person name="Morales-Cruz A."/>
            <person name="Amrine K.C."/>
            <person name="Cantu D."/>
        </authorList>
    </citation>
    <scope>NUCLEOTIDE SEQUENCE [LARGE SCALE GENOMIC DNA]</scope>
    <source>
        <strain evidence="1">UCRPC4</strain>
    </source>
</reference>
<sequence>MPFRFLDLSREIRDEIYGILLSPEDLVFKDGEGSLGACLWSPLAPITIAGSSCHFDLPVAYPESIRADVKMVSHHILFANRQIHREAAQVLYGTNTLNGIGRYFKLSFFKNIGQANRGFIRKLSCKSDTIFDDAMFHSERFSLPRDNAIPYRAQEDARADLECLHKINRKLGGRLLHYLPKLQLVRLHWDTKSRFVDRLYYTLGEHILKTVRKLHRETLPTFTKFYYQEAIRYALSSEDARYAVREEHEEENNSGDEPWTLVDRAYLLVQITLTLPSIKQPKDVSDPSSIVTLFCNPLTVIQTILLTPEHQSRLLSNRLLGCHPSTAGVDDE</sequence>
<evidence type="ECO:0000313" key="2">
    <source>
        <dbReference type="Proteomes" id="UP000053317"/>
    </source>
</evidence>